<keyword evidence="4 10" id="KW-0436">Ligase</keyword>
<feature type="region of interest" description="Disordered" evidence="11">
    <location>
        <begin position="239"/>
        <end position="261"/>
    </location>
</feature>
<evidence type="ECO:0000256" key="1">
    <source>
        <dbReference type="ARBA" id="ARBA00004496"/>
    </source>
</evidence>
<dbReference type="HAMAP" id="MF_01569">
    <property type="entry name" value="Pro_tRNA_synth_type1"/>
    <property type="match status" value="1"/>
</dbReference>
<evidence type="ECO:0000256" key="4">
    <source>
        <dbReference type="ARBA" id="ARBA00022598"/>
    </source>
</evidence>
<dbReference type="NCBIfam" id="NF006625">
    <property type="entry name" value="PRK09194.1"/>
    <property type="match status" value="1"/>
</dbReference>
<dbReference type="PANTHER" id="PTHR42753:SF2">
    <property type="entry name" value="PROLINE--TRNA LIGASE"/>
    <property type="match status" value="1"/>
</dbReference>
<comment type="function">
    <text evidence="10">Catalyzes the attachment of proline to tRNA(Pro) in a two-step reaction: proline is first activated by ATP to form Pro-AMP and then transferred to the acceptor end of tRNA(Pro). As ProRS can inadvertently accommodate and process non-cognate amino acids such as alanine and cysteine, to avoid such errors it has two additional distinct editing activities against alanine. One activity is designated as 'pretransfer' editing and involves the tRNA(Pro)-independent hydrolysis of activated Ala-AMP. The other activity is designated 'posttransfer' editing and involves deacylation of mischarged Ala-tRNA(Pro). The misacylated Cys-tRNA(Pro) is not edited by ProRS.</text>
</comment>
<keyword evidence="14" id="KW-1185">Reference proteome</keyword>
<dbReference type="InterPro" id="IPR050062">
    <property type="entry name" value="Pro-tRNA_synthetase"/>
</dbReference>
<organism evidence="13 14">
    <name type="scientific">Plantactinospora sonchi</name>
    <dbReference type="NCBI Taxonomy" id="1544735"/>
    <lineage>
        <taxon>Bacteria</taxon>
        <taxon>Bacillati</taxon>
        <taxon>Actinomycetota</taxon>
        <taxon>Actinomycetes</taxon>
        <taxon>Micromonosporales</taxon>
        <taxon>Micromonosporaceae</taxon>
        <taxon>Plantactinospora</taxon>
    </lineage>
</organism>
<name>A0ABU7RPU2_9ACTN</name>
<feature type="compositionally biased region" description="Basic and acidic residues" evidence="11">
    <location>
        <begin position="248"/>
        <end position="260"/>
    </location>
</feature>
<keyword evidence="5 10" id="KW-0547">Nucleotide-binding</keyword>
<evidence type="ECO:0000256" key="6">
    <source>
        <dbReference type="ARBA" id="ARBA00022840"/>
    </source>
</evidence>
<dbReference type="CDD" id="cd00779">
    <property type="entry name" value="ProRS_core_prok"/>
    <property type="match status" value="1"/>
</dbReference>
<comment type="catalytic activity">
    <reaction evidence="9 10">
        <text>tRNA(Pro) + L-proline + ATP = L-prolyl-tRNA(Pro) + AMP + diphosphate</text>
        <dbReference type="Rhea" id="RHEA:14305"/>
        <dbReference type="Rhea" id="RHEA-COMP:9700"/>
        <dbReference type="Rhea" id="RHEA-COMP:9702"/>
        <dbReference type="ChEBI" id="CHEBI:30616"/>
        <dbReference type="ChEBI" id="CHEBI:33019"/>
        <dbReference type="ChEBI" id="CHEBI:60039"/>
        <dbReference type="ChEBI" id="CHEBI:78442"/>
        <dbReference type="ChEBI" id="CHEBI:78532"/>
        <dbReference type="ChEBI" id="CHEBI:456215"/>
        <dbReference type="EC" id="6.1.1.15"/>
    </reaction>
</comment>
<dbReference type="CDD" id="cd00861">
    <property type="entry name" value="ProRS_anticodon_short"/>
    <property type="match status" value="1"/>
</dbReference>
<proteinExistence type="inferred from homology"/>
<evidence type="ECO:0000256" key="2">
    <source>
        <dbReference type="ARBA" id="ARBA00011738"/>
    </source>
</evidence>
<evidence type="ECO:0000259" key="12">
    <source>
        <dbReference type="PROSITE" id="PS50862"/>
    </source>
</evidence>
<dbReference type="PROSITE" id="PS50862">
    <property type="entry name" value="AA_TRNA_LIGASE_II"/>
    <property type="match status" value="1"/>
</dbReference>
<reference evidence="13 14" key="1">
    <citation type="submission" date="2024-01" db="EMBL/GenBank/DDBJ databases">
        <title>Genome insights into Plantactinospora sonchi sp. nov.</title>
        <authorList>
            <person name="Wang L."/>
        </authorList>
    </citation>
    <scope>NUCLEOTIDE SEQUENCE [LARGE SCALE GENOMIC DNA]</scope>
    <source>
        <strain evidence="13 14">NEAU-QY2</strain>
    </source>
</reference>
<dbReference type="Pfam" id="PF00587">
    <property type="entry name" value="tRNA-synt_2b"/>
    <property type="match status" value="1"/>
</dbReference>
<dbReference type="InterPro" id="IPR002314">
    <property type="entry name" value="aa-tRNA-synt_IIb"/>
</dbReference>
<dbReference type="InterPro" id="IPR004154">
    <property type="entry name" value="Anticodon-bd"/>
</dbReference>
<comment type="domain">
    <text evidence="10">Consists of three domains: the N-terminal catalytic domain, the editing domain and the C-terminal anticodon-binding domain.</text>
</comment>
<dbReference type="Gene3D" id="3.40.50.800">
    <property type="entry name" value="Anticodon-binding domain"/>
    <property type="match status" value="1"/>
</dbReference>
<dbReference type="Gene3D" id="3.30.930.10">
    <property type="entry name" value="Bira Bifunctional Protein, Domain 2"/>
    <property type="match status" value="2"/>
</dbReference>
<dbReference type="InterPro" id="IPR004500">
    <property type="entry name" value="Pro-tRNA-synth_IIa_bac-type"/>
</dbReference>
<comment type="subcellular location">
    <subcellularLocation>
        <location evidence="1 10">Cytoplasm</location>
    </subcellularLocation>
</comment>
<accession>A0ABU7RPU2</accession>
<keyword evidence="3 10" id="KW-0963">Cytoplasm</keyword>
<feature type="domain" description="Aminoacyl-transfer RNA synthetases class-II family profile" evidence="12">
    <location>
        <begin position="35"/>
        <end position="509"/>
    </location>
</feature>
<dbReference type="RefSeq" id="WP_331213621.1">
    <property type="nucleotide sequence ID" value="NZ_JAZGQK010000006.1"/>
</dbReference>
<dbReference type="PRINTS" id="PR01046">
    <property type="entry name" value="TRNASYNTHPRO"/>
</dbReference>
<gene>
    <name evidence="10" type="primary">proS</name>
    <name evidence="13" type="ORF">V1633_08440</name>
</gene>
<evidence type="ECO:0000313" key="14">
    <source>
        <dbReference type="Proteomes" id="UP001332243"/>
    </source>
</evidence>
<evidence type="ECO:0000256" key="9">
    <source>
        <dbReference type="ARBA" id="ARBA00047671"/>
    </source>
</evidence>
<dbReference type="InterPro" id="IPR033730">
    <property type="entry name" value="ProRS_core_prok"/>
</dbReference>
<dbReference type="InterPro" id="IPR036621">
    <property type="entry name" value="Anticodon-bd_dom_sf"/>
</dbReference>
<keyword evidence="8 10" id="KW-0030">Aminoacyl-tRNA synthetase</keyword>
<dbReference type="Pfam" id="PF03129">
    <property type="entry name" value="HGTP_anticodon"/>
    <property type="match status" value="1"/>
</dbReference>
<dbReference type="InterPro" id="IPR044140">
    <property type="entry name" value="ProRS_anticodon_short"/>
</dbReference>
<evidence type="ECO:0000256" key="7">
    <source>
        <dbReference type="ARBA" id="ARBA00022917"/>
    </source>
</evidence>
<dbReference type="Proteomes" id="UP001332243">
    <property type="component" value="Unassembled WGS sequence"/>
</dbReference>
<evidence type="ECO:0000256" key="11">
    <source>
        <dbReference type="SAM" id="MobiDB-lite"/>
    </source>
</evidence>
<dbReference type="InterPro" id="IPR002316">
    <property type="entry name" value="Pro-tRNA-ligase_IIa"/>
</dbReference>
<keyword evidence="6 10" id="KW-0067">ATP-binding</keyword>
<dbReference type="SUPFAM" id="SSF52954">
    <property type="entry name" value="Class II aaRS ABD-related"/>
    <property type="match status" value="1"/>
</dbReference>
<evidence type="ECO:0000313" key="13">
    <source>
        <dbReference type="EMBL" id="MEE6258517.1"/>
    </source>
</evidence>
<comment type="caution">
    <text evidence="13">The sequence shown here is derived from an EMBL/GenBank/DDBJ whole genome shotgun (WGS) entry which is preliminary data.</text>
</comment>
<dbReference type="GO" id="GO:0004827">
    <property type="term" value="F:proline-tRNA ligase activity"/>
    <property type="evidence" value="ECO:0007669"/>
    <property type="project" value="UniProtKB-EC"/>
</dbReference>
<evidence type="ECO:0000256" key="5">
    <source>
        <dbReference type="ARBA" id="ARBA00022741"/>
    </source>
</evidence>
<dbReference type="SUPFAM" id="SSF55681">
    <property type="entry name" value="Class II aaRS and biotin synthetases"/>
    <property type="match status" value="1"/>
</dbReference>
<comment type="similarity">
    <text evidence="10">Belongs to the class-II aminoacyl-tRNA synthetase family. ProS type 1 subfamily.</text>
</comment>
<dbReference type="EMBL" id="JAZGQK010000006">
    <property type="protein sequence ID" value="MEE6258517.1"/>
    <property type="molecule type" value="Genomic_DNA"/>
</dbReference>
<evidence type="ECO:0000256" key="3">
    <source>
        <dbReference type="ARBA" id="ARBA00022490"/>
    </source>
</evidence>
<dbReference type="InterPro" id="IPR045864">
    <property type="entry name" value="aa-tRNA-synth_II/BPL/LPL"/>
</dbReference>
<comment type="subunit">
    <text evidence="2 10">Homodimer.</text>
</comment>
<sequence length="610" mass="65814">MLLRMSTLFLRTLREDPADAEVPSHRLLVRAGYVRRAAPGGYTWLPLGRLVLDRVTQIVREEMLAIGGQEVLFPAMLPREPYETTGRWTEYGDDIFTLQDRRGVDYLLGPTHEEMFTLLVRDTLSSYRDFPVSLFQIQTKFRDEARPRAGLLRGREFLMKDSYSFDLDHAGLRAAYERHRTAYQRIFDRLGLDYTIVSATSGAMGGSASEEFLAGSPVGEDTFVGCTACGYAANTEAVTTPPPPAGDLHAHPPAETHDTPDTPTIESLVGLANARRLGGRSDWTAADTLKNVVVSVRRPGVPQPELLVIGVPGDREVDLKRLDAVLSPATATLYDWNATGADTAVDTGVTAGSTTTAGSADAAIPAAPELVRGYLGPQLLNKLGIRYLVDPRVVPGTAWLTGANEPGRHAVNVVCGRDFTPDGTIEAAEVRAGDPCPACRPGALTIRRGIEIGHVFQLGRRYTDAFRVDVLGPDGKPVRLTMGSYGIGVSRAVAAIAEQHHDERGLVWPAAVAPCDVHLVAAGKGPQAEAAVELGGQLAARGLRVLVDDRAQVSAGVKFADAELLGIPRTVVVGRRWTDGYVELRDRATGERVELTVPELRDRLGGPARS</sequence>
<dbReference type="InterPro" id="IPR023717">
    <property type="entry name" value="Pro-tRNA-Synthase_IIa_type1"/>
</dbReference>
<dbReference type="PANTHER" id="PTHR42753">
    <property type="entry name" value="MITOCHONDRIAL RIBOSOME PROTEIN L39/PROLYL-TRNA LIGASE FAMILY MEMBER"/>
    <property type="match status" value="1"/>
</dbReference>
<dbReference type="EC" id="6.1.1.15" evidence="10"/>
<dbReference type="InterPro" id="IPR006195">
    <property type="entry name" value="aa-tRNA-synth_II"/>
</dbReference>
<dbReference type="NCBIfam" id="TIGR00409">
    <property type="entry name" value="proS_fam_II"/>
    <property type="match status" value="1"/>
</dbReference>
<protein>
    <recommendedName>
        <fullName evidence="10">Proline--tRNA ligase</fullName>
        <ecNumber evidence="10">6.1.1.15</ecNumber>
    </recommendedName>
    <alternativeName>
        <fullName evidence="10">Prolyl-tRNA synthetase</fullName>
        <shortName evidence="10">ProRS</shortName>
    </alternativeName>
</protein>
<evidence type="ECO:0000256" key="10">
    <source>
        <dbReference type="HAMAP-Rule" id="MF_01569"/>
    </source>
</evidence>
<keyword evidence="7 10" id="KW-0648">Protein biosynthesis</keyword>
<evidence type="ECO:0000256" key="8">
    <source>
        <dbReference type="ARBA" id="ARBA00023146"/>
    </source>
</evidence>